<dbReference type="AlphaFoldDB" id="A0A0E9QRT6"/>
<protein>
    <submittedName>
        <fullName evidence="1">Uncharacterized protein</fullName>
    </submittedName>
</protein>
<dbReference type="EMBL" id="GBXM01089028">
    <property type="protein sequence ID" value="JAH19549.1"/>
    <property type="molecule type" value="Transcribed_RNA"/>
</dbReference>
<proteinExistence type="predicted"/>
<sequence>MHPHSPPWRKSPLRVWLSSGISSLFELLNAANELFSRPRNLSSPRTPR</sequence>
<name>A0A0E9QRT6_ANGAN</name>
<accession>A0A0E9QRT6</accession>
<evidence type="ECO:0000313" key="1">
    <source>
        <dbReference type="EMBL" id="JAH19549.1"/>
    </source>
</evidence>
<organism evidence="1">
    <name type="scientific">Anguilla anguilla</name>
    <name type="common">European freshwater eel</name>
    <name type="synonym">Muraena anguilla</name>
    <dbReference type="NCBI Taxonomy" id="7936"/>
    <lineage>
        <taxon>Eukaryota</taxon>
        <taxon>Metazoa</taxon>
        <taxon>Chordata</taxon>
        <taxon>Craniata</taxon>
        <taxon>Vertebrata</taxon>
        <taxon>Euteleostomi</taxon>
        <taxon>Actinopterygii</taxon>
        <taxon>Neopterygii</taxon>
        <taxon>Teleostei</taxon>
        <taxon>Anguilliformes</taxon>
        <taxon>Anguillidae</taxon>
        <taxon>Anguilla</taxon>
    </lineage>
</organism>
<reference evidence="1" key="2">
    <citation type="journal article" date="2015" name="Fish Shellfish Immunol.">
        <title>Early steps in the European eel (Anguilla anguilla)-Vibrio vulnificus interaction in the gills: Role of the RtxA13 toxin.</title>
        <authorList>
            <person name="Callol A."/>
            <person name="Pajuelo D."/>
            <person name="Ebbesson L."/>
            <person name="Teles M."/>
            <person name="MacKenzie S."/>
            <person name="Amaro C."/>
        </authorList>
    </citation>
    <scope>NUCLEOTIDE SEQUENCE</scope>
</reference>
<reference evidence="1" key="1">
    <citation type="submission" date="2014-11" db="EMBL/GenBank/DDBJ databases">
        <authorList>
            <person name="Amaro Gonzalez C."/>
        </authorList>
    </citation>
    <scope>NUCLEOTIDE SEQUENCE</scope>
</reference>